<keyword evidence="4" id="KW-0282">Flagellum</keyword>
<evidence type="ECO:0000256" key="3">
    <source>
        <dbReference type="ARBA" id="ARBA00022490"/>
    </source>
</evidence>
<dbReference type="InterPro" id="IPR008805">
    <property type="entry name" value="RIB43A"/>
</dbReference>
<feature type="coiled-coil region" evidence="10">
    <location>
        <begin position="159"/>
        <end position="186"/>
    </location>
</feature>
<organism evidence="12 13">
    <name type="scientific">Bemisia tabaci</name>
    <name type="common">Sweetpotato whitefly</name>
    <name type="synonym">Aleurodes tabaci</name>
    <dbReference type="NCBI Taxonomy" id="7038"/>
    <lineage>
        <taxon>Eukaryota</taxon>
        <taxon>Metazoa</taxon>
        <taxon>Ecdysozoa</taxon>
        <taxon>Arthropoda</taxon>
        <taxon>Hexapoda</taxon>
        <taxon>Insecta</taxon>
        <taxon>Pterygota</taxon>
        <taxon>Neoptera</taxon>
        <taxon>Paraneoptera</taxon>
        <taxon>Hemiptera</taxon>
        <taxon>Sternorrhyncha</taxon>
        <taxon>Aleyrodoidea</taxon>
        <taxon>Aleyrodidae</taxon>
        <taxon>Aleyrodinae</taxon>
        <taxon>Bemisia</taxon>
    </lineage>
</organism>
<dbReference type="EMBL" id="OU963865">
    <property type="protein sequence ID" value="CAH0388587.1"/>
    <property type="molecule type" value="Genomic_DNA"/>
</dbReference>
<keyword evidence="7" id="KW-0206">Cytoskeleton</keyword>
<feature type="region of interest" description="Disordered" evidence="11">
    <location>
        <begin position="301"/>
        <end position="320"/>
    </location>
</feature>
<reference evidence="12" key="1">
    <citation type="submission" date="2021-12" db="EMBL/GenBank/DDBJ databases">
        <authorList>
            <person name="King R."/>
        </authorList>
    </citation>
    <scope>NUCLEOTIDE SEQUENCE</scope>
</reference>
<evidence type="ECO:0000256" key="2">
    <source>
        <dbReference type="ARBA" id="ARBA00006875"/>
    </source>
</evidence>
<evidence type="ECO:0000313" key="12">
    <source>
        <dbReference type="EMBL" id="CAH0388587.1"/>
    </source>
</evidence>
<comment type="similarity">
    <text evidence="2">Belongs to the RIB43A family.</text>
</comment>
<keyword evidence="13" id="KW-1185">Reference proteome</keyword>
<evidence type="ECO:0000256" key="6">
    <source>
        <dbReference type="ARBA" id="ARBA00023069"/>
    </source>
</evidence>
<evidence type="ECO:0000256" key="4">
    <source>
        <dbReference type="ARBA" id="ARBA00022846"/>
    </source>
</evidence>
<proteinExistence type="inferred from homology"/>
<evidence type="ECO:0000256" key="7">
    <source>
        <dbReference type="ARBA" id="ARBA00023212"/>
    </source>
</evidence>
<dbReference type="AlphaFoldDB" id="A0A9P0F577"/>
<keyword evidence="8" id="KW-0966">Cell projection</keyword>
<evidence type="ECO:0000256" key="8">
    <source>
        <dbReference type="ARBA" id="ARBA00023273"/>
    </source>
</evidence>
<comment type="subcellular location">
    <subcellularLocation>
        <location evidence="1">Cytoplasm</location>
        <location evidence="1">Cytoskeleton</location>
        <location evidence="1">Flagellum axoneme</location>
    </subcellularLocation>
</comment>
<gene>
    <name evidence="12" type="ORF">BEMITA_LOCUS7494</name>
</gene>
<feature type="region of interest" description="Disordered" evidence="11">
    <location>
        <begin position="111"/>
        <end position="145"/>
    </location>
</feature>
<protein>
    <recommendedName>
        <fullName evidence="14">RIB43A-like with coiled-coils protein 2</fullName>
    </recommendedName>
</protein>
<name>A0A9P0F577_BEMTA</name>
<evidence type="ECO:0008006" key="14">
    <source>
        <dbReference type="Google" id="ProtNLM"/>
    </source>
</evidence>
<keyword evidence="5 10" id="KW-0175">Coiled coil</keyword>
<evidence type="ECO:0000256" key="1">
    <source>
        <dbReference type="ARBA" id="ARBA00004611"/>
    </source>
</evidence>
<evidence type="ECO:0000256" key="9">
    <source>
        <dbReference type="ARBA" id="ARBA00046435"/>
    </source>
</evidence>
<dbReference type="Pfam" id="PF05914">
    <property type="entry name" value="RIB43A"/>
    <property type="match status" value="1"/>
</dbReference>
<keyword evidence="6" id="KW-0969">Cilium</keyword>
<dbReference type="Proteomes" id="UP001152759">
    <property type="component" value="Chromosome 4"/>
</dbReference>
<evidence type="ECO:0000256" key="10">
    <source>
        <dbReference type="SAM" id="Coils"/>
    </source>
</evidence>
<accession>A0A9P0F577</accession>
<dbReference type="PANTHER" id="PTHR14517">
    <property type="entry name" value="RIB43A-RELATED"/>
    <property type="match status" value="1"/>
</dbReference>
<evidence type="ECO:0000313" key="13">
    <source>
        <dbReference type="Proteomes" id="UP001152759"/>
    </source>
</evidence>
<keyword evidence="3" id="KW-0963">Cytoplasm</keyword>
<comment type="subunit">
    <text evidence="9">Microtubule inner protein component of sperm flagellar doublet microtubules.</text>
</comment>
<sequence>MKQELLSTAERFQTFLPHFSSNQRRSTITPAHTSTSNKIFNVGLDSDFRTPVDSEALKAQADARKKAEILDKQQDEAIQQHENYTYQLAVRLAEQAERRKRQYNQEITQYHQLHQRPESRREFDLNDPDYLRKSKPARTSDDDPTLTISSAQIFEGEDRSLTERRKRQQEQQKEWLNRQIEERKNTLDTELRSNHEYFEYLLERNRRAIQLDALEKECNKHMLQTVQHYNTILAEQRKMEEQQRERQKIENDRAEMTNTANSDLLTEPLEVGFMSAFGPGRINCPMYKGMTNAMIQKIRETQHVQREEKKKQREAEAKNERRWQDLMETQAKQAAQEMDVMRQKQRETQYRIAQENKFLSQEQEEKLNNFKKYVNVNVPTAEYFNKFGTSSR</sequence>
<evidence type="ECO:0000256" key="11">
    <source>
        <dbReference type="SAM" id="MobiDB-lite"/>
    </source>
</evidence>
<dbReference type="PANTHER" id="PTHR14517:SF6">
    <property type="entry name" value="RE41410P"/>
    <property type="match status" value="1"/>
</dbReference>
<feature type="coiled-coil region" evidence="10">
    <location>
        <begin position="232"/>
        <end position="259"/>
    </location>
</feature>
<evidence type="ECO:0000256" key="5">
    <source>
        <dbReference type="ARBA" id="ARBA00023054"/>
    </source>
</evidence>
<feature type="compositionally biased region" description="Basic and acidic residues" evidence="11">
    <location>
        <begin position="115"/>
        <end position="132"/>
    </location>
</feature>